<protein>
    <recommendedName>
        <fullName evidence="2">Sm domain-containing protein</fullName>
    </recommendedName>
</protein>
<dbReference type="InterPro" id="IPR010920">
    <property type="entry name" value="LSM_dom_sf"/>
</dbReference>
<name>A0AAD4F3Q9_9PEZI</name>
<evidence type="ECO:0000313" key="3">
    <source>
        <dbReference type="EMBL" id="KAG7292617.1"/>
    </source>
</evidence>
<accession>A0AAD4F3Q9</accession>
<dbReference type="Proteomes" id="UP001197093">
    <property type="component" value="Unassembled WGS sequence"/>
</dbReference>
<dbReference type="CDD" id="cd06168">
    <property type="entry name" value="LSMD1"/>
    <property type="match status" value="1"/>
</dbReference>
<sequence length="184" mass="19415">MSTTTANRGPSPTSSPPSDKEESAAYLRSLLNKNLRVTTNDNRMFWGAFKCTDSESNIVLQHTYEYRHPTSQQISAAAAAATTTTATSSSSSSSTTTSPPTATTVKLDMTARYLGLVVVPGKYIVRIEAEEFASQMRGREVRVLPLKQQQQQQQQQRGVGGSGSGALGGVGTAVGTAVGGVEVV</sequence>
<proteinExistence type="predicted"/>
<dbReference type="SMART" id="SM00651">
    <property type="entry name" value="Sm"/>
    <property type="match status" value="1"/>
</dbReference>
<dbReference type="PANTHER" id="PTHR10701:SF5">
    <property type="entry name" value="N-ALPHA-ACETYLTRANSFERASE 38, NATC AUXILIARY SUBUNIT"/>
    <property type="match status" value="1"/>
</dbReference>
<dbReference type="GO" id="GO:0031417">
    <property type="term" value="C:NatC complex"/>
    <property type="evidence" value="ECO:0007669"/>
    <property type="project" value="InterPro"/>
</dbReference>
<feature type="region of interest" description="Disordered" evidence="1">
    <location>
        <begin position="145"/>
        <end position="166"/>
    </location>
</feature>
<feature type="region of interest" description="Disordered" evidence="1">
    <location>
        <begin position="1"/>
        <end position="23"/>
    </location>
</feature>
<reference evidence="3" key="1">
    <citation type="submission" date="2023-02" db="EMBL/GenBank/DDBJ databases">
        <authorList>
            <person name="Palmer J.M."/>
        </authorList>
    </citation>
    <scope>NUCLEOTIDE SEQUENCE</scope>
    <source>
        <strain evidence="3">FW57</strain>
    </source>
</reference>
<feature type="domain" description="Sm" evidence="2">
    <location>
        <begin position="25"/>
        <end position="129"/>
    </location>
</feature>
<dbReference type="Gene3D" id="2.30.30.100">
    <property type="match status" value="1"/>
</dbReference>
<dbReference type="PANTHER" id="PTHR10701">
    <property type="entry name" value="SMALL NUCLEAR RIBONUCLEOPROTEIN-ASSOCIATED PROTEIN B AND N"/>
    <property type="match status" value="1"/>
</dbReference>
<evidence type="ECO:0000256" key="1">
    <source>
        <dbReference type="SAM" id="MobiDB-lite"/>
    </source>
</evidence>
<dbReference type="InterPro" id="IPR034110">
    <property type="entry name" value="LSMD1_Sm"/>
</dbReference>
<dbReference type="SUPFAM" id="SSF50182">
    <property type="entry name" value="Sm-like ribonucleoproteins"/>
    <property type="match status" value="1"/>
</dbReference>
<comment type="caution">
    <text evidence="3">The sequence shown here is derived from an EMBL/GenBank/DDBJ whole genome shotgun (WGS) entry which is preliminary data.</text>
</comment>
<feature type="compositionally biased region" description="Polar residues" evidence="1">
    <location>
        <begin position="1"/>
        <end position="12"/>
    </location>
</feature>
<dbReference type="AlphaFoldDB" id="A0AAD4F3Q9"/>
<gene>
    <name evidence="3" type="ORF">NEMBOFW57_002652</name>
</gene>
<dbReference type="Pfam" id="PF01423">
    <property type="entry name" value="LSM"/>
    <property type="match status" value="1"/>
</dbReference>
<evidence type="ECO:0000259" key="2">
    <source>
        <dbReference type="SMART" id="SM00651"/>
    </source>
</evidence>
<evidence type="ECO:0000313" key="4">
    <source>
        <dbReference type="Proteomes" id="UP001197093"/>
    </source>
</evidence>
<keyword evidence="4" id="KW-1185">Reference proteome</keyword>
<dbReference type="InterPro" id="IPR001163">
    <property type="entry name" value="Sm_dom_euk/arc"/>
</dbReference>
<feature type="compositionally biased region" description="Low complexity" evidence="1">
    <location>
        <begin position="148"/>
        <end position="157"/>
    </location>
</feature>
<dbReference type="EMBL" id="JAHCVI010000001">
    <property type="protein sequence ID" value="KAG7292617.1"/>
    <property type="molecule type" value="Genomic_DNA"/>
</dbReference>
<organism evidence="3 4">
    <name type="scientific">Staphylotrichum longicolle</name>
    <dbReference type="NCBI Taxonomy" id="669026"/>
    <lineage>
        <taxon>Eukaryota</taxon>
        <taxon>Fungi</taxon>
        <taxon>Dikarya</taxon>
        <taxon>Ascomycota</taxon>
        <taxon>Pezizomycotina</taxon>
        <taxon>Sordariomycetes</taxon>
        <taxon>Sordariomycetidae</taxon>
        <taxon>Sordariales</taxon>
        <taxon>Chaetomiaceae</taxon>
        <taxon>Staphylotrichum</taxon>
    </lineage>
</organism>
<dbReference type="InterPro" id="IPR050914">
    <property type="entry name" value="snRNP_SmB/NAA38-like"/>
</dbReference>